<keyword evidence="6" id="KW-0812">Transmembrane</keyword>
<dbReference type="SUPFAM" id="SSF48726">
    <property type="entry name" value="Immunoglobulin"/>
    <property type="match status" value="1"/>
</dbReference>
<feature type="signal peptide" evidence="7">
    <location>
        <begin position="1"/>
        <end position="25"/>
    </location>
</feature>
<feature type="domain" description="Ig-like" evidence="8">
    <location>
        <begin position="120"/>
        <end position="190"/>
    </location>
</feature>
<dbReference type="AlphaFoldDB" id="A0AAV6H424"/>
<evidence type="ECO:0000256" key="6">
    <source>
        <dbReference type="SAM" id="Phobius"/>
    </source>
</evidence>
<dbReference type="InterPro" id="IPR015631">
    <property type="entry name" value="CD2/SLAM_rcpt"/>
</dbReference>
<comment type="subcellular location">
    <subcellularLocation>
        <location evidence="1">Membrane</location>
    </subcellularLocation>
</comment>
<proteinExistence type="predicted"/>
<gene>
    <name evidence="9" type="ORF">AALO_G00051120</name>
</gene>
<keyword evidence="2 7" id="KW-0732">Signal</keyword>
<reference evidence="9" key="1">
    <citation type="submission" date="2020-10" db="EMBL/GenBank/DDBJ databases">
        <title>Chromosome-scale genome assembly of the Allis shad, Alosa alosa.</title>
        <authorList>
            <person name="Margot Z."/>
            <person name="Christophe K."/>
            <person name="Cabau C."/>
            <person name="Louis A."/>
            <person name="Berthelot C."/>
            <person name="Parey E."/>
            <person name="Roest Crollius H."/>
            <person name="Montfort J."/>
            <person name="Robinson-Rechavi M."/>
            <person name="Bucao C."/>
            <person name="Bouchez O."/>
            <person name="Gislard M."/>
            <person name="Lluch J."/>
            <person name="Milhes M."/>
            <person name="Lampietro C."/>
            <person name="Lopez Roques C."/>
            <person name="Donnadieu C."/>
            <person name="Braasch I."/>
            <person name="Desvignes T."/>
            <person name="Postlethwait J."/>
            <person name="Bobe J."/>
            <person name="Guiguen Y."/>
        </authorList>
    </citation>
    <scope>NUCLEOTIDE SEQUENCE</scope>
    <source>
        <strain evidence="9">M-15738</strain>
        <tissue evidence="9">Blood</tissue>
    </source>
</reference>
<evidence type="ECO:0000256" key="1">
    <source>
        <dbReference type="ARBA" id="ARBA00004370"/>
    </source>
</evidence>
<keyword evidence="3 6" id="KW-0472">Membrane</keyword>
<feature type="compositionally biased region" description="Polar residues" evidence="5">
    <location>
        <begin position="360"/>
        <end position="370"/>
    </location>
</feature>
<dbReference type="InterPro" id="IPR036179">
    <property type="entry name" value="Ig-like_dom_sf"/>
</dbReference>
<sequence length="460" mass="50148">MGFSLSKKTWAIHFLLYTCLSATSSALFAQKNGNITLKANIKQGIQEILWKFKGNKVADWDEESGVKDYLQFKGRISLVPKTGDLTIFSLKSEDTGLYEGELVINENIHTVKDDLMIIDPVSKSSITCKINDDGNATLLCQAEGPHLSYSWSGPGLKTGFIGQIGPNISRVENTNSDYSCVVKNPVSEMTEYFRAADCFAGQEEIGGGSWWFLLFLFFVILVVILVIILWKRCSKESKHPACKLQGIDDEEENGHRETDNSTSPPLKSPLPLPLKPVLVDEEAKMETNITTSTPPQVNKNCLPVPPKPQVPSPLKQNNAAHSEESCSDMANDIDDGEKTETSPLLKSPPPVPPKPLSAGIPQNNATISEQNGKERGTEAKMETNFASPQDNPSYRPPVAPKPQVPPFSPGSGPNEEEGIQVVETHITTPETTAPTPPPKPSRLDSSQNADANPAEDTDEA</sequence>
<comment type="caution">
    <text evidence="9">The sequence shown here is derived from an EMBL/GenBank/DDBJ whole genome shotgun (WGS) entry which is preliminary data.</text>
</comment>
<dbReference type="PANTHER" id="PTHR12080:SF134">
    <property type="entry name" value="CD48 ANTIGEN"/>
    <property type="match status" value="1"/>
</dbReference>
<feature type="compositionally biased region" description="Low complexity" evidence="5">
    <location>
        <begin position="424"/>
        <end position="433"/>
    </location>
</feature>
<protein>
    <recommendedName>
        <fullName evidence="8">Ig-like domain-containing protein</fullName>
    </recommendedName>
</protein>
<evidence type="ECO:0000256" key="4">
    <source>
        <dbReference type="ARBA" id="ARBA00023180"/>
    </source>
</evidence>
<feature type="compositionally biased region" description="Polar residues" evidence="5">
    <location>
        <begin position="287"/>
        <end position="299"/>
    </location>
</feature>
<evidence type="ECO:0000313" key="10">
    <source>
        <dbReference type="Proteomes" id="UP000823561"/>
    </source>
</evidence>
<evidence type="ECO:0000313" key="9">
    <source>
        <dbReference type="EMBL" id="KAG5281998.1"/>
    </source>
</evidence>
<dbReference type="InterPro" id="IPR013783">
    <property type="entry name" value="Ig-like_fold"/>
</dbReference>
<evidence type="ECO:0000259" key="8">
    <source>
        <dbReference type="PROSITE" id="PS50835"/>
    </source>
</evidence>
<keyword evidence="4" id="KW-0325">Glycoprotein</keyword>
<dbReference type="Gene3D" id="2.60.40.10">
    <property type="entry name" value="Immunoglobulins"/>
    <property type="match status" value="2"/>
</dbReference>
<keyword evidence="6" id="KW-1133">Transmembrane helix</keyword>
<dbReference type="PANTHER" id="PTHR12080">
    <property type="entry name" value="SIGNALING LYMPHOCYTIC ACTIVATION MOLECULE"/>
    <property type="match status" value="1"/>
</dbReference>
<dbReference type="InterPro" id="IPR007110">
    <property type="entry name" value="Ig-like_dom"/>
</dbReference>
<feature type="transmembrane region" description="Helical" evidence="6">
    <location>
        <begin position="210"/>
        <end position="230"/>
    </location>
</feature>
<evidence type="ECO:0000256" key="2">
    <source>
        <dbReference type="ARBA" id="ARBA00022729"/>
    </source>
</evidence>
<dbReference type="PROSITE" id="PS50835">
    <property type="entry name" value="IG_LIKE"/>
    <property type="match status" value="1"/>
</dbReference>
<dbReference type="Proteomes" id="UP000823561">
    <property type="component" value="Chromosome 4"/>
</dbReference>
<dbReference type="GO" id="GO:0016020">
    <property type="term" value="C:membrane"/>
    <property type="evidence" value="ECO:0007669"/>
    <property type="project" value="UniProtKB-SubCell"/>
</dbReference>
<accession>A0AAV6H424</accession>
<evidence type="ECO:0000256" key="5">
    <source>
        <dbReference type="SAM" id="MobiDB-lite"/>
    </source>
</evidence>
<feature type="region of interest" description="Disordered" evidence="5">
    <location>
        <begin position="241"/>
        <end position="273"/>
    </location>
</feature>
<dbReference type="EMBL" id="JADWDJ010000004">
    <property type="protein sequence ID" value="KAG5281998.1"/>
    <property type="molecule type" value="Genomic_DNA"/>
</dbReference>
<feature type="compositionally biased region" description="Pro residues" evidence="5">
    <location>
        <begin position="346"/>
        <end position="355"/>
    </location>
</feature>
<name>A0AAV6H424_9TELE</name>
<feature type="compositionally biased region" description="Pro residues" evidence="5">
    <location>
        <begin position="394"/>
        <end position="408"/>
    </location>
</feature>
<organism evidence="9 10">
    <name type="scientific">Alosa alosa</name>
    <name type="common">allis shad</name>
    <dbReference type="NCBI Taxonomy" id="278164"/>
    <lineage>
        <taxon>Eukaryota</taxon>
        <taxon>Metazoa</taxon>
        <taxon>Chordata</taxon>
        <taxon>Craniata</taxon>
        <taxon>Vertebrata</taxon>
        <taxon>Euteleostomi</taxon>
        <taxon>Actinopterygii</taxon>
        <taxon>Neopterygii</taxon>
        <taxon>Teleostei</taxon>
        <taxon>Clupei</taxon>
        <taxon>Clupeiformes</taxon>
        <taxon>Clupeoidei</taxon>
        <taxon>Clupeidae</taxon>
        <taxon>Alosa</taxon>
    </lineage>
</organism>
<feature type="chain" id="PRO_5043349762" description="Ig-like domain-containing protein" evidence="7">
    <location>
        <begin position="26"/>
        <end position="460"/>
    </location>
</feature>
<evidence type="ECO:0000256" key="3">
    <source>
        <dbReference type="ARBA" id="ARBA00023136"/>
    </source>
</evidence>
<keyword evidence="10" id="KW-1185">Reference proteome</keyword>
<feature type="compositionally biased region" description="Basic and acidic residues" evidence="5">
    <location>
        <begin position="371"/>
        <end position="381"/>
    </location>
</feature>
<evidence type="ECO:0000256" key="7">
    <source>
        <dbReference type="SAM" id="SignalP"/>
    </source>
</evidence>
<feature type="region of interest" description="Disordered" evidence="5">
    <location>
        <begin position="287"/>
        <end position="460"/>
    </location>
</feature>